<evidence type="ECO:0000313" key="3">
    <source>
        <dbReference type="EMBL" id="KAI7750144.1"/>
    </source>
</evidence>
<dbReference type="EMBL" id="JAMZMK010006197">
    <property type="protein sequence ID" value="KAI7750144.1"/>
    <property type="molecule type" value="Genomic_DNA"/>
</dbReference>
<sequence>MSWIQHGKKQSPEKPISGCLGRMVNLFDLNTSVGGNKLLTDTPYYDGSSFSRRHSDVARTSLVDDHMDDKLIVSDLRKSPSNRRLNGTPIKMLIAQEMSKEEDSKQSPSNLVAKLMGLDALPHQHQHDSASRMSQSGSLEFLQQEQGEYKDVYEIRQNDSPQKGKCSEKQKMALVREKFMEAKRLSSDEKLRQTKQFQDALEVLSSNKDMFLKYLQEPNSLFSQNIYNLQSVPPPPESRRITILKPSKLVDDEKPDWNKKGSDILFSPECCKSDDAPNLPTRIVILKPSSVKPQNIKVVSSSPSNSTSHDDVFDGHTEETADELSESLSGLRRDETLVSSVFSNGYIGDDSSYCKSEIDYATGNLSDSEVVSPASRHSWDYINRYESHYGASSSRTSYSPESSVCREAKKRLSERWAMISSNKNVVEQRQIQRSSSTLGDMLALSDFKKPVKPEENHETSDFGKAEDTGRGSRNLLRSNSVPARLGLEDSGKLKDKVDDTKEAVKEKIVKSSSFKGRVSSLFFSKNKKSSKEKSQQSNDIPQSTRFSPKHGTKGSQCSGDMVTEEASCSGPKKGLFLPEAGFSFTKPDFPGNHIANPDQPSPISVLEQQFEEDDQTTNCHHSLRLNKYGMEPMRYNLIDKSPPIGSIARTLSWDDSTGSATPYHGKPSSTPLNPEEEEQECLSYVQTLLSAAGLSQIQSNSILGKWHSPESPLDPSLRDKYTNLSEKEPTTGQTKLRHHRASSKLVFDCVNEALIDISARGPYSGAHNNIVDKTMSSAMLEDHVWGQMKEWLWREEMCDWEEGDVGGSMVVVKEVVGRGWVEGLRMEVVNTRKEIERKLLEELVQECVPELTSRV</sequence>
<dbReference type="PANTHER" id="PTHR46634:SF3">
    <property type="entry name" value="M REDUCTASE II SUBUNIT GAMMA, PUTATIVE (DUF3741)-RELATED"/>
    <property type="match status" value="1"/>
</dbReference>
<feature type="region of interest" description="Disordered" evidence="1">
    <location>
        <begin position="653"/>
        <end position="679"/>
    </location>
</feature>
<name>A0AAD5GR23_AMBAR</name>
<dbReference type="PROSITE" id="PS50006">
    <property type="entry name" value="FHA_DOMAIN"/>
    <property type="match status" value="1"/>
</dbReference>
<dbReference type="PANTHER" id="PTHR46634">
    <property type="entry name" value="M REDUCTASE II SUBUNIT GAMMA, PUTATIVE (DUF3741)-RELATED"/>
    <property type="match status" value="1"/>
</dbReference>
<evidence type="ECO:0000256" key="1">
    <source>
        <dbReference type="SAM" id="MobiDB-lite"/>
    </source>
</evidence>
<dbReference type="Pfam" id="PF14383">
    <property type="entry name" value="VARLMGL"/>
    <property type="match status" value="1"/>
</dbReference>
<protein>
    <recommendedName>
        <fullName evidence="2">FHA domain-containing protein</fullName>
    </recommendedName>
</protein>
<evidence type="ECO:0000259" key="2">
    <source>
        <dbReference type="PROSITE" id="PS50006"/>
    </source>
</evidence>
<proteinExistence type="predicted"/>
<feature type="region of interest" description="Disordered" evidence="1">
    <location>
        <begin position="295"/>
        <end position="328"/>
    </location>
</feature>
<evidence type="ECO:0000313" key="4">
    <source>
        <dbReference type="Proteomes" id="UP001206925"/>
    </source>
</evidence>
<gene>
    <name evidence="3" type="ORF">M8C21_008172</name>
</gene>
<dbReference type="Pfam" id="PF12552">
    <property type="entry name" value="DUF3741"/>
    <property type="match status" value="1"/>
</dbReference>
<feature type="compositionally biased region" description="Basic and acidic residues" evidence="1">
    <location>
        <begin position="308"/>
        <end position="319"/>
    </location>
</feature>
<dbReference type="InterPro" id="IPR000253">
    <property type="entry name" value="FHA_dom"/>
</dbReference>
<reference evidence="3" key="1">
    <citation type="submission" date="2022-06" db="EMBL/GenBank/DDBJ databases">
        <title>Uncovering the hologenomic basis of an extraordinary plant invasion.</title>
        <authorList>
            <person name="Bieker V.C."/>
            <person name="Martin M.D."/>
            <person name="Gilbert T."/>
            <person name="Hodgins K."/>
            <person name="Battlay P."/>
            <person name="Petersen B."/>
            <person name="Wilson J."/>
        </authorList>
    </citation>
    <scope>NUCLEOTIDE SEQUENCE</scope>
    <source>
        <strain evidence="3">AA19_3_7</strain>
        <tissue evidence="3">Leaf</tissue>
    </source>
</reference>
<dbReference type="AlphaFoldDB" id="A0AAD5GR23"/>
<feature type="region of interest" description="Disordered" evidence="1">
    <location>
        <begin position="525"/>
        <end position="565"/>
    </location>
</feature>
<dbReference type="InterPro" id="IPR032795">
    <property type="entry name" value="DUF3741-assoc"/>
</dbReference>
<dbReference type="Proteomes" id="UP001206925">
    <property type="component" value="Unassembled WGS sequence"/>
</dbReference>
<keyword evidence="4" id="KW-1185">Reference proteome</keyword>
<dbReference type="Pfam" id="PF14309">
    <property type="entry name" value="DUF4378"/>
    <property type="match status" value="1"/>
</dbReference>
<accession>A0AAD5GR23</accession>
<dbReference type="InterPro" id="IPR022212">
    <property type="entry name" value="DUF3741"/>
</dbReference>
<feature type="domain" description="FHA" evidence="2">
    <location>
        <begin position="20"/>
        <end position="90"/>
    </location>
</feature>
<organism evidence="3 4">
    <name type="scientific">Ambrosia artemisiifolia</name>
    <name type="common">Common ragweed</name>
    <dbReference type="NCBI Taxonomy" id="4212"/>
    <lineage>
        <taxon>Eukaryota</taxon>
        <taxon>Viridiplantae</taxon>
        <taxon>Streptophyta</taxon>
        <taxon>Embryophyta</taxon>
        <taxon>Tracheophyta</taxon>
        <taxon>Spermatophyta</taxon>
        <taxon>Magnoliopsida</taxon>
        <taxon>eudicotyledons</taxon>
        <taxon>Gunneridae</taxon>
        <taxon>Pentapetalae</taxon>
        <taxon>asterids</taxon>
        <taxon>campanulids</taxon>
        <taxon>Asterales</taxon>
        <taxon>Asteraceae</taxon>
        <taxon>Asteroideae</taxon>
        <taxon>Heliantheae alliance</taxon>
        <taxon>Heliantheae</taxon>
        <taxon>Ambrosia</taxon>
    </lineage>
</organism>
<comment type="caution">
    <text evidence="3">The sequence shown here is derived from an EMBL/GenBank/DDBJ whole genome shotgun (WGS) entry which is preliminary data.</text>
</comment>
<feature type="region of interest" description="Disordered" evidence="1">
    <location>
        <begin position="448"/>
        <end position="487"/>
    </location>
</feature>
<feature type="compositionally biased region" description="Basic and acidic residues" evidence="1">
    <location>
        <begin position="448"/>
        <end position="470"/>
    </location>
</feature>
<dbReference type="InterPro" id="IPR025486">
    <property type="entry name" value="DUF4378"/>
</dbReference>